<reference evidence="3" key="1">
    <citation type="submission" date="2020-06" db="EMBL/GenBank/DDBJ databases">
        <title>REHAB project genomes.</title>
        <authorList>
            <person name="Shaw L.P."/>
        </authorList>
    </citation>
    <scope>NUCLEOTIDE SEQUENCE [LARGE SCALE GENOMIC DNA]</scope>
    <source>
        <strain evidence="3">RHBSTW-00938</strain>
        <plasmid evidence="3">prhbstw-00938_2</plasmid>
    </source>
</reference>
<keyword evidence="2" id="KW-0614">Plasmid</keyword>
<name>A0AAP9R2P4_KLEAE</name>
<geneLocation type="plasmid" evidence="3">
    <name>prhbstw-00938_2</name>
</geneLocation>
<dbReference type="AlphaFoldDB" id="A0AAP9R2P4"/>
<proteinExistence type="predicted"/>
<dbReference type="RefSeq" id="WP_182015729.1">
    <property type="nucleotide sequence ID" value="NZ_CP055905.1"/>
</dbReference>
<feature type="transmembrane region" description="Helical" evidence="1">
    <location>
        <begin position="7"/>
        <end position="24"/>
    </location>
</feature>
<keyword evidence="1" id="KW-0812">Transmembrane</keyword>
<sequence>MKFSRLAILASMLFFILATVWMIFPEQLLALWGIESTPGTNVLGRRSAAFFAGTGAMYVLARNAEPSPTRYALATGISTISFMLAVFGLFEWYKGHVNGQILFAVFIELLLGTAFLLSNIGTRKIDRINNK</sequence>
<evidence type="ECO:0000313" key="3">
    <source>
        <dbReference type="Proteomes" id="UP000514462"/>
    </source>
</evidence>
<organism evidence="2 3">
    <name type="scientific">Klebsiella aerogenes</name>
    <name type="common">Enterobacter aerogenes</name>
    <dbReference type="NCBI Taxonomy" id="548"/>
    <lineage>
        <taxon>Bacteria</taxon>
        <taxon>Pseudomonadati</taxon>
        <taxon>Pseudomonadota</taxon>
        <taxon>Gammaproteobacteria</taxon>
        <taxon>Enterobacterales</taxon>
        <taxon>Enterobacteriaceae</taxon>
        <taxon>Klebsiella/Raoultella group</taxon>
        <taxon>Klebsiella</taxon>
    </lineage>
</organism>
<protein>
    <submittedName>
        <fullName evidence="2">Uncharacterized protein</fullName>
    </submittedName>
</protein>
<keyword evidence="1" id="KW-1133">Transmembrane helix</keyword>
<evidence type="ECO:0000313" key="2">
    <source>
        <dbReference type="EMBL" id="QMR42959.1"/>
    </source>
</evidence>
<evidence type="ECO:0000256" key="1">
    <source>
        <dbReference type="SAM" id="Phobius"/>
    </source>
</evidence>
<feature type="transmembrane region" description="Helical" evidence="1">
    <location>
        <begin position="99"/>
        <end position="121"/>
    </location>
</feature>
<gene>
    <name evidence="2" type="ORF">HV331_26025</name>
</gene>
<dbReference type="Proteomes" id="UP000514462">
    <property type="component" value="Plasmid pRHBSTW-00938_2"/>
</dbReference>
<feature type="transmembrane region" description="Helical" evidence="1">
    <location>
        <begin position="73"/>
        <end position="93"/>
    </location>
</feature>
<feature type="transmembrane region" description="Helical" evidence="1">
    <location>
        <begin position="44"/>
        <end position="61"/>
    </location>
</feature>
<keyword evidence="1" id="KW-0472">Membrane</keyword>
<dbReference type="EMBL" id="CP055905">
    <property type="protein sequence ID" value="QMR42959.1"/>
    <property type="molecule type" value="Genomic_DNA"/>
</dbReference>
<accession>A0AAP9R2P4</accession>